<organism evidence="6 7">
    <name type="scientific">Yersinia proxima</name>
    <dbReference type="NCBI Taxonomy" id="2890316"/>
    <lineage>
        <taxon>Bacteria</taxon>
        <taxon>Pseudomonadati</taxon>
        <taxon>Pseudomonadota</taxon>
        <taxon>Gammaproteobacteria</taxon>
        <taxon>Enterobacterales</taxon>
        <taxon>Yersiniaceae</taxon>
        <taxon>Yersinia</taxon>
    </lineage>
</organism>
<evidence type="ECO:0000256" key="2">
    <source>
        <dbReference type="ARBA" id="ARBA00023125"/>
    </source>
</evidence>
<dbReference type="InterPro" id="IPR000792">
    <property type="entry name" value="Tscrpt_reg_LuxR_C"/>
</dbReference>
<dbReference type="Proteomes" id="UP001629523">
    <property type="component" value="Unassembled WGS sequence"/>
</dbReference>
<dbReference type="Gene3D" id="1.10.10.10">
    <property type="entry name" value="Winged helix-like DNA-binding domain superfamily/Winged helix DNA-binding domain"/>
    <property type="match status" value="1"/>
</dbReference>
<feature type="domain" description="HTH luxR-type" evidence="5">
    <location>
        <begin position="141"/>
        <end position="206"/>
    </location>
</feature>
<sequence length="216" mass="25313">MSNIIIFSKHDLIRFYFKKLITDIFDRSFGGHDVQVKICYTLFEFNTVISETDNAHIILDADNIDKSDMLDMILILNKGKKRFKLFLILKNRNSLNYFSELKKIPVVFICKSSAQALLEKTLEDFISNQRINDDELKLNKKSKKLHKLTKREGQVIYYLLKGLSNGEIANILRINYKTVSSHRVSIYRKYNVNNSIGLYLHPELHRQLLHTSTQIE</sequence>
<comment type="caution">
    <text evidence="6">The sequence shown here is derived from an EMBL/GenBank/DDBJ whole genome shotgun (WGS) entry which is preliminary data.</text>
</comment>
<keyword evidence="7" id="KW-1185">Reference proteome</keyword>
<dbReference type="PRINTS" id="PR00038">
    <property type="entry name" value="HTHLUXR"/>
</dbReference>
<evidence type="ECO:0000259" key="5">
    <source>
        <dbReference type="PROSITE" id="PS50043"/>
    </source>
</evidence>
<accession>A0ABW9F3H6</accession>
<name>A0ABW9F3H6_9GAMM</name>
<dbReference type="SUPFAM" id="SSF46894">
    <property type="entry name" value="C-terminal effector domain of the bipartite response regulators"/>
    <property type="match status" value="1"/>
</dbReference>
<evidence type="ECO:0000313" key="7">
    <source>
        <dbReference type="Proteomes" id="UP001629523"/>
    </source>
</evidence>
<keyword evidence="3" id="KW-0010">Activator</keyword>
<protein>
    <submittedName>
        <fullName evidence="6">LuxR C-terminal-related transcriptional regulator</fullName>
    </submittedName>
</protein>
<keyword evidence="2" id="KW-0238">DNA-binding</keyword>
<keyword evidence="1" id="KW-0805">Transcription regulation</keyword>
<dbReference type="CDD" id="cd06170">
    <property type="entry name" value="LuxR_C_like"/>
    <property type="match status" value="1"/>
</dbReference>
<evidence type="ECO:0000313" key="6">
    <source>
        <dbReference type="EMBL" id="MFM1348805.1"/>
    </source>
</evidence>
<evidence type="ECO:0000256" key="1">
    <source>
        <dbReference type="ARBA" id="ARBA00023015"/>
    </source>
</evidence>
<dbReference type="PANTHER" id="PTHR44688:SF16">
    <property type="entry name" value="DNA-BINDING TRANSCRIPTIONAL ACTIVATOR DEVR_DOSR"/>
    <property type="match status" value="1"/>
</dbReference>
<reference evidence="6 7" key="1">
    <citation type="journal article" date="2024" name="Infect. Genet. Evol.">
        <title>Characteristics and comparative genome analysis of Yersinia enterocolitica and related species associated with human infections in Switzerland 2019-2023.</title>
        <authorList>
            <person name="Stevens M.J.A."/>
            <person name="Horlbog J.A."/>
            <person name="Diethelm A."/>
            <person name="Stephan R."/>
            <person name="Nuesch-Inderbinen M."/>
        </authorList>
    </citation>
    <scope>NUCLEOTIDE SEQUENCE [LARGE SCALE GENOMIC DNA]</scope>
    <source>
        <strain evidence="6 7">N20-0302</strain>
    </source>
</reference>
<dbReference type="InterPro" id="IPR036388">
    <property type="entry name" value="WH-like_DNA-bd_sf"/>
</dbReference>
<dbReference type="SMART" id="SM00421">
    <property type="entry name" value="HTH_LUXR"/>
    <property type="match status" value="1"/>
</dbReference>
<dbReference type="PROSITE" id="PS50043">
    <property type="entry name" value="HTH_LUXR_2"/>
    <property type="match status" value="1"/>
</dbReference>
<dbReference type="RefSeq" id="WP_227721905.1">
    <property type="nucleotide sequence ID" value="NZ_CABHYW010000013.1"/>
</dbReference>
<evidence type="ECO:0000256" key="4">
    <source>
        <dbReference type="ARBA" id="ARBA00023163"/>
    </source>
</evidence>
<gene>
    <name evidence="6" type="ORF">WFP14_19880</name>
</gene>
<dbReference type="Pfam" id="PF00196">
    <property type="entry name" value="GerE"/>
    <property type="match status" value="1"/>
</dbReference>
<dbReference type="EMBL" id="JBBEST010000014">
    <property type="protein sequence ID" value="MFM1348805.1"/>
    <property type="molecule type" value="Genomic_DNA"/>
</dbReference>
<dbReference type="PANTHER" id="PTHR44688">
    <property type="entry name" value="DNA-BINDING TRANSCRIPTIONAL ACTIVATOR DEVR_DOSR"/>
    <property type="match status" value="1"/>
</dbReference>
<evidence type="ECO:0000256" key="3">
    <source>
        <dbReference type="ARBA" id="ARBA00023159"/>
    </source>
</evidence>
<proteinExistence type="predicted"/>
<keyword evidence="4" id="KW-0804">Transcription</keyword>
<dbReference type="PROSITE" id="PS00622">
    <property type="entry name" value="HTH_LUXR_1"/>
    <property type="match status" value="1"/>
</dbReference>
<dbReference type="InterPro" id="IPR016032">
    <property type="entry name" value="Sig_transdc_resp-reg_C-effctor"/>
</dbReference>